<comment type="caution">
    <text evidence="1">The sequence shown here is derived from an EMBL/GenBank/DDBJ whole genome shotgun (WGS) entry which is preliminary data.</text>
</comment>
<evidence type="ECO:0000313" key="2">
    <source>
        <dbReference type="Proteomes" id="UP000076586"/>
    </source>
</evidence>
<dbReference type="Proteomes" id="UP000076586">
    <property type="component" value="Unassembled WGS sequence"/>
</dbReference>
<organism evidence="1 2">
    <name type="scientific">Paludibacter jiangxiensis</name>
    <dbReference type="NCBI Taxonomy" id="681398"/>
    <lineage>
        <taxon>Bacteria</taxon>
        <taxon>Pseudomonadati</taxon>
        <taxon>Bacteroidota</taxon>
        <taxon>Bacteroidia</taxon>
        <taxon>Bacteroidales</taxon>
        <taxon>Paludibacteraceae</taxon>
        <taxon>Paludibacter</taxon>
    </lineage>
</organism>
<keyword evidence="2" id="KW-1185">Reference proteome</keyword>
<dbReference type="AlphaFoldDB" id="A0A170ZVL8"/>
<evidence type="ECO:0000313" key="1">
    <source>
        <dbReference type="EMBL" id="GAT63050.1"/>
    </source>
</evidence>
<proteinExistence type="predicted"/>
<reference evidence="2" key="2">
    <citation type="journal article" date="2017" name="Genome Announc.">
        <title>Draft genome sequence of Paludibacter jiangxiensis NM7(T), a propionate-producing fermentative bacterium.</title>
        <authorList>
            <person name="Qiu Y.-L."/>
            <person name="Tourlousse D.M."/>
            <person name="Matsuura N."/>
            <person name="Ohashi A."/>
            <person name="Sekiguchi Y."/>
        </authorList>
    </citation>
    <scope>NUCLEOTIDE SEQUENCE [LARGE SCALE GENOMIC DNA]</scope>
    <source>
        <strain evidence="2">NM7</strain>
    </source>
</reference>
<accession>A0A170ZVL8</accession>
<reference evidence="2" key="1">
    <citation type="submission" date="2016-04" db="EMBL/GenBank/DDBJ databases">
        <title>Draft genome sequence of Paludibacter jiangxiensis strain NM7.</title>
        <authorList>
            <person name="Qiu Y."/>
            <person name="Matsuura N."/>
            <person name="Ohashi A."/>
            <person name="Tourlousse M.D."/>
            <person name="Sekiguchi Y."/>
        </authorList>
    </citation>
    <scope>NUCLEOTIDE SEQUENCE [LARGE SCALE GENOMIC DNA]</scope>
    <source>
        <strain evidence="2">NM7</strain>
    </source>
</reference>
<gene>
    <name evidence="1" type="ORF">PJIAN_3362</name>
</gene>
<dbReference type="EMBL" id="BDCR01000003">
    <property type="protein sequence ID" value="GAT63050.1"/>
    <property type="molecule type" value="Genomic_DNA"/>
</dbReference>
<sequence length="65" mass="7024">MIEPESGKISCKKNPFIHPSIKKEQTKGLMTVPNKPGTIISANKETPVYFCDWASLSVDGTSDGA</sequence>
<name>A0A170ZVL8_9BACT</name>
<protein>
    <submittedName>
        <fullName evidence="1">Uncharacterized protein</fullName>
    </submittedName>
</protein>